<dbReference type="KEGG" id="mmas:MYMAC_002927"/>
<evidence type="ECO:0000313" key="3">
    <source>
        <dbReference type="EMBL" id="ATB47319.1"/>
    </source>
</evidence>
<keyword evidence="2" id="KW-0732">Signal</keyword>
<feature type="chain" id="PRO_5013010107" description="Tetratricopeptide repeat protein" evidence="2">
    <location>
        <begin position="34"/>
        <end position="328"/>
    </location>
</feature>
<gene>
    <name evidence="3" type="ORF">MYMAC_002927</name>
</gene>
<feature type="signal peptide" evidence="2">
    <location>
        <begin position="1"/>
        <end position="33"/>
    </location>
</feature>
<dbReference type="Gene3D" id="1.25.40.10">
    <property type="entry name" value="Tetratricopeptide repeat domain"/>
    <property type="match status" value="1"/>
</dbReference>
<evidence type="ECO:0008006" key="5">
    <source>
        <dbReference type="Google" id="ProtNLM"/>
    </source>
</evidence>
<organism evidence="3 4">
    <name type="scientific">Corallococcus macrosporus DSM 14697</name>
    <dbReference type="NCBI Taxonomy" id="1189310"/>
    <lineage>
        <taxon>Bacteria</taxon>
        <taxon>Pseudomonadati</taxon>
        <taxon>Myxococcota</taxon>
        <taxon>Myxococcia</taxon>
        <taxon>Myxococcales</taxon>
        <taxon>Cystobacterineae</taxon>
        <taxon>Myxococcaceae</taxon>
        <taxon>Corallococcus</taxon>
    </lineage>
</organism>
<evidence type="ECO:0000313" key="4">
    <source>
        <dbReference type="Proteomes" id="UP000217343"/>
    </source>
</evidence>
<evidence type="ECO:0000256" key="1">
    <source>
        <dbReference type="SAM" id="MobiDB-lite"/>
    </source>
</evidence>
<feature type="region of interest" description="Disordered" evidence="1">
    <location>
        <begin position="308"/>
        <end position="328"/>
    </location>
</feature>
<dbReference type="SUPFAM" id="SSF48452">
    <property type="entry name" value="TPR-like"/>
    <property type="match status" value="1"/>
</dbReference>
<name>A0A250JTV5_9BACT</name>
<dbReference type="Proteomes" id="UP000217343">
    <property type="component" value="Chromosome"/>
</dbReference>
<sequence>MMERARIHPHMPPSLLNKGLATVLSVASGLAWAGPPTVSSSYQGDSFGTVSMRMQGDRLVGFTTGGPCGFEPDTEVLSGEFQDNVLVGQVLLCQTGPHCEPRVNQPVLVVFNPEDGVMTALFRLKDGCHSPVLKDDALLLLKPVAGAGDAVEAARRAAAPAPTAESAGSSAAQVAAGLGKQGEVSPVEEGQRQLLAGNAAVAQRHFELALSRDARNAAAVVGLGASQLALNDVARAVKTLEAGKGLGRADVHLWLAYAYLREGSRARARDSLRRAYDLGWTPSGRASEAAVEQALREEIKDLEALMQQQRSRKRMLGRPPAGAGNTTP</sequence>
<accession>A0A250JTV5</accession>
<dbReference type="EMBL" id="CP022203">
    <property type="protein sequence ID" value="ATB47319.1"/>
    <property type="molecule type" value="Genomic_DNA"/>
</dbReference>
<dbReference type="InterPro" id="IPR011990">
    <property type="entry name" value="TPR-like_helical_dom_sf"/>
</dbReference>
<proteinExistence type="predicted"/>
<reference evidence="3 4" key="1">
    <citation type="submission" date="2017-06" db="EMBL/GenBank/DDBJ databases">
        <title>Sequencing and comparative analysis of myxobacterial genomes.</title>
        <authorList>
            <person name="Rupp O."/>
            <person name="Goesmann A."/>
            <person name="Sogaard-Andersen L."/>
        </authorList>
    </citation>
    <scope>NUCLEOTIDE SEQUENCE [LARGE SCALE GENOMIC DNA]</scope>
    <source>
        <strain evidence="3 4">DSM 14697</strain>
    </source>
</reference>
<keyword evidence="4" id="KW-1185">Reference proteome</keyword>
<dbReference type="AlphaFoldDB" id="A0A250JTV5"/>
<evidence type="ECO:0000256" key="2">
    <source>
        <dbReference type="SAM" id="SignalP"/>
    </source>
</evidence>
<protein>
    <recommendedName>
        <fullName evidence="5">Tetratricopeptide repeat protein</fullName>
    </recommendedName>
</protein>